<name>A0A2P2KV31_RHIMU</name>
<reference evidence="1" key="1">
    <citation type="submission" date="2018-02" db="EMBL/GenBank/DDBJ databases">
        <title>Rhizophora mucronata_Transcriptome.</title>
        <authorList>
            <person name="Meera S.P."/>
            <person name="Sreeshan A."/>
            <person name="Augustine A."/>
        </authorList>
    </citation>
    <scope>NUCLEOTIDE SEQUENCE</scope>
    <source>
        <tissue evidence="1">Leaf</tissue>
    </source>
</reference>
<accession>A0A2P2KV31</accession>
<organism evidence="1">
    <name type="scientific">Rhizophora mucronata</name>
    <name type="common">Asiatic mangrove</name>
    <dbReference type="NCBI Taxonomy" id="61149"/>
    <lineage>
        <taxon>Eukaryota</taxon>
        <taxon>Viridiplantae</taxon>
        <taxon>Streptophyta</taxon>
        <taxon>Embryophyta</taxon>
        <taxon>Tracheophyta</taxon>
        <taxon>Spermatophyta</taxon>
        <taxon>Magnoliopsida</taxon>
        <taxon>eudicotyledons</taxon>
        <taxon>Gunneridae</taxon>
        <taxon>Pentapetalae</taxon>
        <taxon>rosids</taxon>
        <taxon>fabids</taxon>
        <taxon>Malpighiales</taxon>
        <taxon>Rhizophoraceae</taxon>
        <taxon>Rhizophora</taxon>
    </lineage>
</organism>
<protein>
    <submittedName>
        <fullName evidence="1">Pseudouridine synthase family protein</fullName>
    </submittedName>
</protein>
<dbReference type="EMBL" id="GGEC01029116">
    <property type="protein sequence ID" value="MBX09600.1"/>
    <property type="molecule type" value="Transcribed_RNA"/>
</dbReference>
<proteinExistence type="predicted"/>
<sequence>MEALFFTTEGAVTSSNFLICSGVDVGAAINKRSSICILRILDYLRPEFLLLSRTPKLQ</sequence>
<dbReference type="AlphaFoldDB" id="A0A2P2KV31"/>
<evidence type="ECO:0000313" key="1">
    <source>
        <dbReference type="EMBL" id="MBX09600.1"/>
    </source>
</evidence>